<feature type="compositionally biased region" description="Polar residues" evidence="1">
    <location>
        <begin position="62"/>
        <end position="81"/>
    </location>
</feature>
<evidence type="ECO:0000256" key="1">
    <source>
        <dbReference type="SAM" id="MobiDB-lite"/>
    </source>
</evidence>
<protein>
    <submittedName>
        <fullName evidence="2">Uncharacterized protein</fullName>
    </submittedName>
</protein>
<gene>
    <name evidence="2" type="ORF">Cgig2_000069</name>
</gene>
<feature type="compositionally biased region" description="Polar residues" evidence="1">
    <location>
        <begin position="93"/>
        <end position="105"/>
    </location>
</feature>
<organism evidence="2 3">
    <name type="scientific">Carnegiea gigantea</name>
    <dbReference type="NCBI Taxonomy" id="171969"/>
    <lineage>
        <taxon>Eukaryota</taxon>
        <taxon>Viridiplantae</taxon>
        <taxon>Streptophyta</taxon>
        <taxon>Embryophyta</taxon>
        <taxon>Tracheophyta</taxon>
        <taxon>Spermatophyta</taxon>
        <taxon>Magnoliopsida</taxon>
        <taxon>eudicotyledons</taxon>
        <taxon>Gunneridae</taxon>
        <taxon>Pentapetalae</taxon>
        <taxon>Caryophyllales</taxon>
        <taxon>Cactineae</taxon>
        <taxon>Cactaceae</taxon>
        <taxon>Cactoideae</taxon>
        <taxon>Echinocereeae</taxon>
        <taxon>Carnegiea</taxon>
    </lineage>
</organism>
<evidence type="ECO:0000313" key="2">
    <source>
        <dbReference type="EMBL" id="KAJ8452480.1"/>
    </source>
</evidence>
<dbReference type="EMBL" id="JAKOGI010000004">
    <property type="protein sequence ID" value="KAJ8452480.1"/>
    <property type="molecule type" value="Genomic_DNA"/>
</dbReference>
<reference evidence="2" key="1">
    <citation type="submission" date="2022-04" db="EMBL/GenBank/DDBJ databases">
        <title>Carnegiea gigantea Genome sequencing and assembly v2.</title>
        <authorList>
            <person name="Copetti D."/>
            <person name="Sanderson M.J."/>
            <person name="Burquez A."/>
            <person name="Wojciechowski M.F."/>
        </authorList>
    </citation>
    <scope>NUCLEOTIDE SEQUENCE</scope>
    <source>
        <strain evidence="2">SGP5-SGP5p</strain>
        <tissue evidence="2">Aerial part</tissue>
    </source>
</reference>
<evidence type="ECO:0000313" key="3">
    <source>
        <dbReference type="Proteomes" id="UP001153076"/>
    </source>
</evidence>
<dbReference type="Proteomes" id="UP001153076">
    <property type="component" value="Unassembled WGS sequence"/>
</dbReference>
<name>A0A9Q1KYZ7_9CARY</name>
<sequence length="183" mass="19840">MAYFFQLQDYTFINFCQLITRDFKGRCGRICGFGRVGTGSFGCAGHGADIVRRGVRRTLGLQSSVPHPRSSLFNPHSSRSTAGPPLTAGGSLSPPSSFDCNPPSTAGGSLSSASSLDSRWLSLFAFLHRPPPLSLFPFLLLLSRSSAYSFTDVVWSDSTGQFPRKPPTPSLCRQPRIQICFDG</sequence>
<dbReference type="AlphaFoldDB" id="A0A9Q1KYZ7"/>
<keyword evidence="3" id="KW-1185">Reference proteome</keyword>
<proteinExistence type="predicted"/>
<feature type="region of interest" description="Disordered" evidence="1">
    <location>
        <begin position="62"/>
        <end position="105"/>
    </location>
</feature>
<accession>A0A9Q1KYZ7</accession>
<comment type="caution">
    <text evidence="2">The sequence shown here is derived from an EMBL/GenBank/DDBJ whole genome shotgun (WGS) entry which is preliminary data.</text>
</comment>